<evidence type="ECO:0008006" key="3">
    <source>
        <dbReference type="Google" id="ProtNLM"/>
    </source>
</evidence>
<dbReference type="OrthoDB" id="3200967at2759"/>
<feature type="non-terminal residue" evidence="1">
    <location>
        <position position="1"/>
    </location>
</feature>
<name>A0A0C9U228_SPHS4</name>
<accession>A0A0C9U228</accession>
<dbReference type="Proteomes" id="UP000054279">
    <property type="component" value="Unassembled WGS sequence"/>
</dbReference>
<sequence length="86" mass="9951">CQCKPASEQLMIRGLLGCEPMQPSIAFDINLLDLVSITMFNLPPNISGWALSLEQFWKDRGYGLGPRHYLKRRFSAVYQWYNVLKD</sequence>
<gene>
    <name evidence="1" type="ORF">M422DRAFT_100018</name>
</gene>
<organism evidence="1 2">
    <name type="scientific">Sphaerobolus stellatus (strain SS14)</name>
    <dbReference type="NCBI Taxonomy" id="990650"/>
    <lineage>
        <taxon>Eukaryota</taxon>
        <taxon>Fungi</taxon>
        <taxon>Dikarya</taxon>
        <taxon>Basidiomycota</taxon>
        <taxon>Agaricomycotina</taxon>
        <taxon>Agaricomycetes</taxon>
        <taxon>Phallomycetidae</taxon>
        <taxon>Geastrales</taxon>
        <taxon>Sphaerobolaceae</taxon>
        <taxon>Sphaerobolus</taxon>
    </lineage>
</organism>
<dbReference type="EMBL" id="KN837174">
    <property type="protein sequence ID" value="KIJ36843.1"/>
    <property type="molecule type" value="Genomic_DNA"/>
</dbReference>
<proteinExistence type="predicted"/>
<keyword evidence="2" id="KW-1185">Reference proteome</keyword>
<evidence type="ECO:0000313" key="2">
    <source>
        <dbReference type="Proteomes" id="UP000054279"/>
    </source>
</evidence>
<feature type="non-terminal residue" evidence="1">
    <location>
        <position position="86"/>
    </location>
</feature>
<evidence type="ECO:0000313" key="1">
    <source>
        <dbReference type="EMBL" id="KIJ36843.1"/>
    </source>
</evidence>
<reference evidence="1 2" key="1">
    <citation type="submission" date="2014-06" db="EMBL/GenBank/DDBJ databases">
        <title>Evolutionary Origins and Diversification of the Mycorrhizal Mutualists.</title>
        <authorList>
            <consortium name="DOE Joint Genome Institute"/>
            <consortium name="Mycorrhizal Genomics Consortium"/>
            <person name="Kohler A."/>
            <person name="Kuo A."/>
            <person name="Nagy L.G."/>
            <person name="Floudas D."/>
            <person name="Copeland A."/>
            <person name="Barry K.W."/>
            <person name="Cichocki N."/>
            <person name="Veneault-Fourrey C."/>
            <person name="LaButti K."/>
            <person name="Lindquist E.A."/>
            <person name="Lipzen A."/>
            <person name="Lundell T."/>
            <person name="Morin E."/>
            <person name="Murat C."/>
            <person name="Riley R."/>
            <person name="Ohm R."/>
            <person name="Sun H."/>
            <person name="Tunlid A."/>
            <person name="Henrissat B."/>
            <person name="Grigoriev I.V."/>
            <person name="Hibbett D.S."/>
            <person name="Martin F."/>
        </authorList>
    </citation>
    <scope>NUCLEOTIDE SEQUENCE [LARGE SCALE GENOMIC DNA]</scope>
    <source>
        <strain evidence="1 2">SS14</strain>
    </source>
</reference>
<dbReference type="AlphaFoldDB" id="A0A0C9U228"/>
<dbReference type="HOGENOM" id="CLU_004552_7_0_1"/>
<protein>
    <recommendedName>
        <fullName evidence="3">CxC1-like cysteine cluster associated with KDZ transposases domain-containing protein</fullName>
    </recommendedName>
</protein>